<dbReference type="GO" id="GO:0003677">
    <property type="term" value="F:DNA binding"/>
    <property type="evidence" value="ECO:0007669"/>
    <property type="project" value="UniProtKB-KW"/>
</dbReference>
<comment type="similarity">
    <text evidence="1">Belongs to the LysR transcriptional regulatory family.</text>
</comment>
<dbReference type="PANTHER" id="PTHR30537">
    <property type="entry name" value="HTH-TYPE TRANSCRIPTIONAL REGULATOR"/>
    <property type="match status" value="1"/>
</dbReference>
<dbReference type="InterPro" id="IPR036388">
    <property type="entry name" value="WH-like_DNA-bd_sf"/>
</dbReference>
<name>A0A2T0WZJ5_9RHOB</name>
<organism evidence="6 7">
    <name type="scientific">Hasllibacter halocynthiae</name>
    <dbReference type="NCBI Taxonomy" id="595589"/>
    <lineage>
        <taxon>Bacteria</taxon>
        <taxon>Pseudomonadati</taxon>
        <taxon>Pseudomonadota</taxon>
        <taxon>Alphaproteobacteria</taxon>
        <taxon>Rhodobacterales</taxon>
        <taxon>Roseobacteraceae</taxon>
        <taxon>Hasllibacter</taxon>
    </lineage>
</organism>
<evidence type="ECO:0000256" key="4">
    <source>
        <dbReference type="ARBA" id="ARBA00023163"/>
    </source>
</evidence>
<dbReference type="PANTHER" id="PTHR30537:SF5">
    <property type="entry name" value="HTH-TYPE TRANSCRIPTIONAL ACTIVATOR TTDR-RELATED"/>
    <property type="match status" value="1"/>
</dbReference>
<gene>
    <name evidence="6" type="ORF">BCF33_2759</name>
</gene>
<dbReference type="InterPro" id="IPR036390">
    <property type="entry name" value="WH_DNA-bd_sf"/>
</dbReference>
<dbReference type="SUPFAM" id="SSF53850">
    <property type="entry name" value="Periplasmic binding protein-like II"/>
    <property type="match status" value="1"/>
</dbReference>
<evidence type="ECO:0000256" key="3">
    <source>
        <dbReference type="ARBA" id="ARBA00023125"/>
    </source>
</evidence>
<keyword evidence="3" id="KW-0238">DNA-binding</keyword>
<dbReference type="OrthoDB" id="9812435at2"/>
<keyword evidence="4" id="KW-0804">Transcription</keyword>
<dbReference type="PROSITE" id="PS50931">
    <property type="entry name" value="HTH_LYSR"/>
    <property type="match status" value="1"/>
</dbReference>
<evidence type="ECO:0000256" key="1">
    <source>
        <dbReference type="ARBA" id="ARBA00009437"/>
    </source>
</evidence>
<sequence>MDLNALKEFVAVARAGSFAKAALGLGTPKSTVSKRVQDLEAALGVRLIERTTRASRLTAEGTALLPRAERILADAREAERLVAAGGSEPEGHLRLRMPSLFAQAFGGRLIAACGRAHPAITLEIVLLDRPVDLMAEGFDGAVHVGPLADSGRAARVFAEAETIPVGAPGLFEARAVPRTPADLSDLPALLHGRDLKATWPLFANGRRFDVPVSGRAAAGSLTVLRDAALAGAGIAYLPEFVVQGDLEGGALVRLLPHHSGTRTPLSFVYPSPHSITVRLRAFIEVLVAQFPERTLPRL</sequence>
<accession>A0A2T0WZJ5</accession>
<protein>
    <submittedName>
        <fullName evidence="6">LysR family transcriptional regulator</fullName>
    </submittedName>
</protein>
<evidence type="ECO:0000313" key="6">
    <source>
        <dbReference type="EMBL" id="PRY92065.1"/>
    </source>
</evidence>
<evidence type="ECO:0000256" key="2">
    <source>
        <dbReference type="ARBA" id="ARBA00023015"/>
    </source>
</evidence>
<dbReference type="GO" id="GO:0003700">
    <property type="term" value="F:DNA-binding transcription factor activity"/>
    <property type="evidence" value="ECO:0007669"/>
    <property type="project" value="InterPro"/>
</dbReference>
<feature type="domain" description="HTH lysR-type" evidence="5">
    <location>
        <begin position="1"/>
        <end position="58"/>
    </location>
</feature>
<dbReference type="SUPFAM" id="SSF46785">
    <property type="entry name" value="Winged helix' DNA-binding domain"/>
    <property type="match status" value="1"/>
</dbReference>
<proteinExistence type="inferred from homology"/>
<dbReference type="RefSeq" id="WP_158259435.1">
    <property type="nucleotide sequence ID" value="NZ_PVTT01000003.1"/>
</dbReference>
<dbReference type="InterPro" id="IPR005119">
    <property type="entry name" value="LysR_subst-bd"/>
</dbReference>
<dbReference type="Gene3D" id="1.10.10.10">
    <property type="entry name" value="Winged helix-like DNA-binding domain superfamily/Winged helix DNA-binding domain"/>
    <property type="match status" value="1"/>
</dbReference>
<keyword evidence="7" id="KW-1185">Reference proteome</keyword>
<reference evidence="6 7" key="1">
    <citation type="submission" date="2018-03" db="EMBL/GenBank/DDBJ databases">
        <title>Genomic Encyclopedia of Archaeal and Bacterial Type Strains, Phase II (KMG-II): from individual species to whole genera.</title>
        <authorList>
            <person name="Goeker M."/>
        </authorList>
    </citation>
    <scope>NUCLEOTIDE SEQUENCE [LARGE SCALE GENOMIC DNA]</scope>
    <source>
        <strain evidence="6 7">DSM 29318</strain>
    </source>
</reference>
<dbReference type="FunFam" id="1.10.10.10:FF:000001">
    <property type="entry name" value="LysR family transcriptional regulator"/>
    <property type="match status" value="1"/>
</dbReference>
<evidence type="ECO:0000259" key="5">
    <source>
        <dbReference type="PROSITE" id="PS50931"/>
    </source>
</evidence>
<dbReference type="InterPro" id="IPR058163">
    <property type="entry name" value="LysR-type_TF_proteobact-type"/>
</dbReference>
<dbReference type="AlphaFoldDB" id="A0A2T0WZJ5"/>
<comment type="caution">
    <text evidence="6">The sequence shown here is derived from an EMBL/GenBank/DDBJ whole genome shotgun (WGS) entry which is preliminary data.</text>
</comment>
<dbReference type="InterPro" id="IPR000847">
    <property type="entry name" value="LysR_HTH_N"/>
</dbReference>
<dbReference type="Pfam" id="PF00126">
    <property type="entry name" value="HTH_1"/>
    <property type="match status" value="1"/>
</dbReference>
<dbReference type="CDD" id="cd08422">
    <property type="entry name" value="PBP2_CrgA_like"/>
    <property type="match status" value="1"/>
</dbReference>
<evidence type="ECO:0000313" key="7">
    <source>
        <dbReference type="Proteomes" id="UP000238801"/>
    </source>
</evidence>
<dbReference type="EMBL" id="PVTT01000003">
    <property type="protein sequence ID" value="PRY92065.1"/>
    <property type="molecule type" value="Genomic_DNA"/>
</dbReference>
<dbReference type="Gene3D" id="3.40.190.290">
    <property type="match status" value="1"/>
</dbReference>
<dbReference type="Proteomes" id="UP000238801">
    <property type="component" value="Unassembled WGS sequence"/>
</dbReference>
<keyword evidence="2" id="KW-0805">Transcription regulation</keyword>
<dbReference type="Pfam" id="PF03466">
    <property type="entry name" value="LysR_substrate"/>
    <property type="match status" value="1"/>
</dbReference>